<dbReference type="SUPFAM" id="SSF88697">
    <property type="entry name" value="PUA domain-like"/>
    <property type="match status" value="1"/>
</dbReference>
<dbReference type="InterPro" id="IPR007374">
    <property type="entry name" value="ASCH_domain"/>
</dbReference>
<evidence type="ECO:0000313" key="3">
    <source>
        <dbReference type="Proteomes" id="UP000175744"/>
    </source>
</evidence>
<dbReference type="Proteomes" id="UP000175744">
    <property type="component" value="Unassembled WGS sequence"/>
</dbReference>
<evidence type="ECO:0000259" key="1">
    <source>
        <dbReference type="SMART" id="SM01022"/>
    </source>
</evidence>
<name>A0A1E8EXC1_9CLOT</name>
<dbReference type="EMBL" id="LZFO01000036">
    <property type="protein sequence ID" value="OFI05013.1"/>
    <property type="molecule type" value="Genomic_DNA"/>
</dbReference>
<dbReference type="PATRIC" id="fig|1121290.3.peg.1999"/>
<keyword evidence="3" id="KW-1185">Reference proteome</keyword>
<dbReference type="InterPro" id="IPR015947">
    <property type="entry name" value="PUA-like_sf"/>
</dbReference>
<evidence type="ECO:0000313" key="2">
    <source>
        <dbReference type="EMBL" id="OFI05013.1"/>
    </source>
</evidence>
<sequence length="129" mass="15488">MKLNVIISIKPKYVQQILTGKKKYEYRKCIFKKDIDKIYIYSTSPEQKIVGYFKYAGYIKETPEKIWNETKEFSGIDEKSYYEYFSKNSYAYAIKIEQICVFKVPINPKEKLKKFNPPQSYMYLEGDIH</sequence>
<gene>
    <name evidence="2" type="ORF">CLOACE_19820</name>
</gene>
<protein>
    <recommendedName>
        <fullName evidence="1">ASCH domain-containing protein</fullName>
    </recommendedName>
</protein>
<dbReference type="AlphaFoldDB" id="A0A1E8EXC1"/>
<comment type="caution">
    <text evidence="2">The sequence shown here is derived from an EMBL/GenBank/DDBJ whole genome shotgun (WGS) entry which is preliminary data.</text>
</comment>
<accession>A0A1E8EXC1</accession>
<dbReference type="SMART" id="SM01022">
    <property type="entry name" value="ASCH"/>
    <property type="match status" value="1"/>
</dbReference>
<organism evidence="2 3">
    <name type="scientific">Clostridium acetireducens DSM 10703</name>
    <dbReference type="NCBI Taxonomy" id="1121290"/>
    <lineage>
        <taxon>Bacteria</taxon>
        <taxon>Bacillati</taxon>
        <taxon>Bacillota</taxon>
        <taxon>Clostridia</taxon>
        <taxon>Eubacteriales</taxon>
        <taxon>Clostridiaceae</taxon>
        <taxon>Clostridium</taxon>
    </lineage>
</organism>
<reference evidence="2 3" key="1">
    <citation type="submission" date="2016-06" db="EMBL/GenBank/DDBJ databases">
        <title>Genome sequence of Clostridium acetireducens DSM 10703.</title>
        <authorList>
            <person name="Poehlein A."/>
            <person name="Fluechter S."/>
            <person name="Duerre P."/>
            <person name="Daniel R."/>
        </authorList>
    </citation>
    <scope>NUCLEOTIDE SEQUENCE [LARGE SCALE GENOMIC DNA]</scope>
    <source>
        <strain evidence="2 3">DSM 10703</strain>
    </source>
</reference>
<proteinExistence type="predicted"/>
<feature type="domain" description="ASCH" evidence="1">
    <location>
        <begin position="7"/>
        <end position="100"/>
    </location>
</feature>
<dbReference type="RefSeq" id="WP_207644906.1">
    <property type="nucleotide sequence ID" value="NZ_LZFO01000036.1"/>
</dbReference>
<dbReference type="STRING" id="1121290.CLAOCE_19820"/>
<dbReference type="Gene3D" id="2.30.130.30">
    <property type="entry name" value="Hypothetical protein"/>
    <property type="match status" value="1"/>
</dbReference>